<comment type="caution">
    <text evidence="1">The sequence shown here is derived from an EMBL/GenBank/DDBJ whole genome shotgun (WGS) entry which is preliminary data.</text>
</comment>
<keyword evidence="2" id="KW-1185">Reference proteome</keyword>
<organism evidence="1 2">
    <name type="scientific">Treponema ruminis</name>
    <dbReference type="NCBI Taxonomy" id="744515"/>
    <lineage>
        <taxon>Bacteria</taxon>
        <taxon>Pseudomonadati</taxon>
        <taxon>Spirochaetota</taxon>
        <taxon>Spirochaetia</taxon>
        <taxon>Spirochaetales</taxon>
        <taxon>Treponemataceae</taxon>
        <taxon>Treponema</taxon>
    </lineage>
</organism>
<dbReference type="EMBL" id="JACHFQ010000006">
    <property type="protein sequence ID" value="MBB5226818.1"/>
    <property type="molecule type" value="Genomic_DNA"/>
</dbReference>
<dbReference type="Proteomes" id="UP000518887">
    <property type="component" value="Unassembled WGS sequence"/>
</dbReference>
<protein>
    <submittedName>
        <fullName evidence="1">Uncharacterized protein</fullName>
    </submittedName>
</protein>
<evidence type="ECO:0000313" key="1">
    <source>
        <dbReference type="EMBL" id="MBB5226818.1"/>
    </source>
</evidence>
<reference evidence="1 2" key="1">
    <citation type="submission" date="2020-08" db="EMBL/GenBank/DDBJ databases">
        <title>Genomic Encyclopedia of Type Strains, Phase IV (KMG-IV): sequencing the most valuable type-strain genomes for metagenomic binning, comparative biology and taxonomic classification.</title>
        <authorList>
            <person name="Goeker M."/>
        </authorList>
    </citation>
    <scope>NUCLEOTIDE SEQUENCE [LARGE SCALE GENOMIC DNA]</scope>
    <source>
        <strain evidence="1 2">DSM 103462</strain>
    </source>
</reference>
<evidence type="ECO:0000313" key="2">
    <source>
        <dbReference type="Proteomes" id="UP000518887"/>
    </source>
</evidence>
<proteinExistence type="predicted"/>
<sequence length="39" mass="4670">MNKSVLKNGDLLFMSDESEFSKEEKRDICCWIMRRPAVY</sequence>
<gene>
    <name evidence="1" type="ORF">HNP76_002199</name>
</gene>
<accession>A0A7W8LMZ1</accession>
<dbReference type="AlphaFoldDB" id="A0A7W8LMZ1"/>
<name>A0A7W8LMZ1_9SPIR</name>